<dbReference type="EMBL" id="CAMXCT020006722">
    <property type="protein sequence ID" value="CAL1172311.1"/>
    <property type="molecule type" value="Genomic_DNA"/>
</dbReference>
<gene>
    <name evidence="4" type="ORF">C1SCF055_LOCUS43466</name>
</gene>
<dbReference type="EMBL" id="CAMXCT010006722">
    <property type="protein sequence ID" value="CAI4018936.1"/>
    <property type="molecule type" value="Genomic_DNA"/>
</dbReference>
<name>A0A9P1M1P1_9DINO</name>
<evidence type="ECO:0000256" key="3">
    <source>
        <dbReference type="SAM" id="SignalP"/>
    </source>
</evidence>
<organism evidence="4">
    <name type="scientific">Cladocopium goreaui</name>
    <dbReference type="NCBI Taxonomy" id="2562237"/>
    <lineage>
        <taxon>Eukaryota</taxon>
        <taxon>Sar</taxon>
        <taxon>Alveolata</taxon>
        <taxon>Dinophyceae</taxon>
        <taxon>Suessiales</taxon>
        <taxon>Symbiodiniaceae</taxon>
        <taxon>Cladocopium</taxon>
    </lineage>
</organism>
<evidence type="ECO:0000313" key="5">
    <source>
        <dbReference type="EMBL" id="CAL4806248.1"/>
    </source>
</evidence>
<feature type="chain" id="PRO_5043273264" evidence="3">
    <location>
        <begin position="21"/>
        <end position="808"/>
    </location>
</feature>
<evidence type="ECO:0000313" key="6">
    <source>
        <dbReference type="Proteomes" id="UP001152797"/>
    </source>
</evidence>
<feature type="signal peptide" evidence="3">
    <location>
        <begin position="1"/>
        <end position="20"/>
    </location>
</feature>
<proteinExistence type="predicted"/>
<reference evidence="5 6" key="2">
    <citation type="submission" date="2024-05" db="EMBL/GenBank/DDBJ databases">
        <authorList>
            <person name="Chen Y."/>
            <person name="Shah S."/>
            <person name="Dougan E. K."/>
            <person name="Thang M."/>
            <person name="Chan C."/>
        </authorList>
    </citation>
    <scope>NUCLEOTIDE SEQUENCE [LARGE SCALE GENOMIC DNA]</scope>
</reference>
<feature type="compositionally biased region" description="Basic and acidic residues" evidence="2">
    <location>
        <begin position="176"/>
        <end position="190"/>
    </location>
</feature>
<keyword evidence="3" id="KW-0732">Signal</keyword>
<feature type="region of interest" description="Disordered" evidence="2">
    <location>
        <begin position="676"/>
        <end position="808"/>
    </location>
</feature>
<sequence length="808" mass="89654">MQLQRLLPLLLISILWQARCQDDDDEEVDFEELEESDVGNERDVDMDLPTAQATHPLFQDCLSHAEAVETEHGLYDDSKGGAEARKKQAAALLEKTKGLVKKESPNFEEQFVQISMRKEEDLVHQMHVTSSSNILSFDADGPTMAPVAHVAGLAENEFDQSIDALKLRVGDMKKTFGSRTREAREGREPRGLVMRGPLPTGHGRKRHIQVSIRSSQVSTSHGLPMRVADLSEELAEARAKCLEEAEALKKTQAKEAAAAAELSRFRVRVDERQRLDQGEEKVLDLQHQESELAKRKDQLQEECAQMRPKVQHAEAAAQQAEQQAVKCLREVGHAQQQLLVAKQAALQLQKQDSSKDLTALQQAAEAEQQACLELEQEEQRLKQVDEEMHRRLKVEEEASRKQMEEHLAHCSQLDKDLAAAEADRPWEKFHRTKALVAELSTKANATRRERADLAAKLNALQTHQEMQTRLLETQRLEAQSSQDAFRLRNSEALAAQSEELQMDAKLRSTKTEVQTLQVYLQNVTSQRQSVLDEVASARLEEASLKQEEQARQTAQLRLSRELESARAGAWEAEAKRTETKRKEEELHSLHVELAKNLASEEAQVAELQRQSHVLSSTLQHTLKEVETAREEDQSERTNVAALQGRLKKLLPLQSARQAEVVEAEYQLHTLREALTEKAFRSTPSTRGTGGASRRSRRSGRGRSGSCPAEVAGSSRVGSSSCQDFAGTGGTSGRAPRALRPLGDAAGDAAAADRRATGRTAAGRAASHRDATGPQVRTHTPGGARRFQRGSGGGVQGRGQDVPGDHRRP</sequence>
<evidence type="ECO:0000256" key="1">
    <source>
        <dbReference type="SAM" id="Coils"/>
    </source>
</evidence>
<comment type="caution">
    <text evidence="4">The sequence shown here is derived from an EMBL/GenBank/DDBJ whole genome shotgun (WGS) entry which is preliminary data.</text>
</comment>
<evidence type="ECO:0000313" key="4">
    <source>
        <dbReference type="EMBL" id="CAI4018936.1"/>
    </source>
</evidence>
<dbReference type="EMBL" id="CAMXCT030006722">
    <property type="protein sequence ID" value="CAL4806248.1"/>
    <property type="molecule type" value="Genomic_DNA"/>
</dbReference>
<protein>
    <submittedName>
        <fullName evidence="4">Uncharacterized protein</fullName>
    </submittedName>
</protein>
<evidence type="ECO:0000256" key="2">
    <source>
        <dbReference type="SAM" id="MobiDB-lite"/>
    </source>
</evidence>
<keyword evidence="1" id="KW-0175">Coiled coil</keyword>
<dbReference type="Proteomes" id="UP001152797">
    <property type="component" value="Unassembled WGS sequence"/>
</dbReference>
<keyword evidence="6" id="KW-1185">Reference proteome</keyword>
<reference evidence="4" key="1">
    <citation type="submission" date="2022-10" db="EMBL/GenBank/DDBJ databases">
        <authorList>
            <person name="Chen Y."/>
            <person name="Dougan E. K."/>
            <person name="Chan C."/>
            <person name="Rhodes N."/>
            <person name="Thang M."/>
        </authorList>
    </citation>
    <scope>NUCLEOTIDE SEQUENCE</scope>
</reference>
<dbReference type="AlphaFoldDB" id="A0A9P1M1P1"/>
<feature type="region of interest" description="Disordered" evidence="2">
    <location>
        <begin position="176"/>
        <end position="206"/>
    </location>
</feature>
<accession>A0A9P1M1P1</accession>
<feature type="coiled-coil region" evidence="1">
    <location>
        <begin position="227"/>
        <end position="463"/>
    </location>
</feature>